<organism evidence="7 8">
    <name type="scientific">Striga hermonthica</name>
    <name type="common">Purple witchweed</name>
    <name type="synonym">Buchnera hermonthica</name>
    <dbReference type="NCBI Taxonomy" id="68872"/>
    <lineage>
        <taxon>Eukaryota</taxon>
        <taxon>Viridiplantae</taxon>
        <taxon>Streptophyta</taxon>
        <taxon>Embryophyta</taxon>
        <taxon>Tracheophyta</taxon>
        <taxon>Spermatophyta</taxon>
        <taxon>Magnoliopsida</taxon>
        <taxon>eudicotyledons</taxon>
        <taxon>Gunneridae</taxon>
        <taxon>Pentapetalae</taxon>
        <taxon>asterids</taxon>
        <taxon>lamiids</taxon>
        <taxon>Lamiales</taxon>
        <taxon>Orobanchaceae</taxon>
        <taxon>Buchnereae</taxon>
        <taxon>Striga</taxon>
    </lineage>
</organism>
<dbReference type="Pfam" id="PF22754">
    <property type="entry name" value="bHLH-TF_ACT-like_plant"/>
    <property type="match status" value="1"/>
</dbReference>
<proteinExistence type="predicted"/>
<keyword evidence="5" id="KW-0175">Coiled coil</keyword>
<dbReference type="EMBL" id="CACSLK010000214">
    <property type="protein sequence ID" value="CAA0805960.1"/>
    <property type="molecule type" value="Genomic_DNA"/>
</dbReference>
<evidence type="ECO:0000313" key="7">
    <source>
        <dbReference type="EMBL" id="CAA0805960.1"/>
    </source>
</evidence>
<dbReference type="Gene3D" id="4.10.280.10">
    <property type="entry name" value="Helix-loop-helix DNA-binding domain"/>
    <property type="match status" value="1"/>
</dbReference>
<dbReference type="PANTHER" id="PTHR31945">
    <property type="entry name" value="TRANSCRIPTION FACTOR SCREAM2-RELATED"/>
    <property type="match status" value="1"/>
</dbReference>
<dbReference type="Pfam" id="PF00010">
    <property type="entry name" value="HLH"/>
    <property type="match status" value="1"/>
</dbReference>
<dbReference type="Pfam" id="PF14215">
    <property type="entry name" value="bHLH-MYC_N"/>
    <property type="match status" value="1"/>
</dbReference>
<protein>
    <submittedName>
        <fullName evidence="7">Transcription factor bHLH90</fullName>
    </submittedName>
</protein>
<dbReference type="GO" id="GO:0005634">
    <property type="term" value="C:nucleus"/>
    <property type="evidence" value="ECO:0007669"/>
    <property type="project" value="UniProtKB-SubCell"/>
</dbReference>
<dbReference type="PANTHER" id="PTHR31945:SF63">
    <property type="entry name" value="TRANSCRIPTION FACTOR BHLH90"/>
    <property type="match status" value="1"/>
</dbReference>
<evidence type="ECO:0000256" key="1">
    <source>
        <dbReference type="ARBA" id="ARBA00004123"/>
    </source>
</evidence>
<evidence type="ECO:0000256" key="3">
    <source>
        <dbReference type="ARBA" id="ARBA00023163"/>
    </source>
</evidence>
<feature type="coiled-coil region" evidence="5">
    <location>
        <begin position="321"/>
        <end position="348"/>
    </location>
</feature>
<keyword evidence="8" id="KW-1185">Reference proteome</keyword>
<dbReference type="OrthoDB" id="1890947at2759"/>
<dbReference type="GO" id="GO:0003700">
    <property type="term" value="F:DNA-binding transcription factor activity"/>
    <property type="evidence" value="ECO:0007669"/>
    <property type="project" value="TreeGrafter"/>
</dbReference>
<dbReference type="GO" id="GO:0046983">
    <property type="term" value="F:protein dimerization activity"/>
    <property type="evidence" value="ECO:0007669"/>
    <property type="project" value="InterPro"/>
</dbReference>
<dbReference type="Proteomes" id="UP001153555">
    <property type="component" value="Unassembled WGS sequence"/>
</dbReference>
<dbReference type="InterPro" id="IPR011598">
    <property type="entry name" value="bHLH_dom"/>
</dbReference>
<dbReference type="PROSITE" id="PS50888">
    <property type="entry name" value="BHLH"/>
    <property type="match status" value="1"/>
</dbReference>
<evidence type="ECO:0000313" key="8">
    <source>
        <dbReference type="Proteomes" id="UP001153555"/>
    </source>
</evidence>
<reference evidence="7" key="1">
    <citation type="submission" date="2019-12" db="EMBL/GenBank/DDBJ databases">
        <authorList>
            <person name="Scholes J."/>
        </authorList>
    </citation>
    <scope>NUCLEOTIDE SEQUENCE</scope>
</reference>
<dbReference type="GO" id="GO:0043565">
    <property type="term" value="F:sequence-specific DNA binding"/>
    <property type="evidence" value="ECO:0007669"/>
    <property type="project" value="TreeGrafter"/>
</dbReference>
<evidence type="ECO:0000256" key="2">
    <source>
        <dbReference type="ARBA" id="ARBA00023015"/>
    </source>
</evidence>
<feature type="domain" description="BHLH" evidence="6">
    <location>
        <begin position="282"/>
        <end position="331"/>
    </location>
</feature>
<dbReference type="InterPro" id="IPR036638">
    <property type="entry name" value="HLH_DNA-bd_sf"/>
</dbReference>
<dbReference type="SMART" id="SM00353">
    <property type="entry name" value="HLH"/>
    <property type="match status" value="1"/>
</dbReference>
<dbReference type="SUPFAM" id="SSF47459">
    <property type="entry name" value="HLH, helix-loop-helix DNA-binding domain"/>
    <property type="match status" value="1"/>
</dbReference>
<evidence type="ECO:0000256" key="4">
    <source>
        <dbReference type="ARBA" id="ARBA00023242"/>
    </source>
</evidence>
<comment type="caution">
    <text evidence="7">The sequence shown here is derived from an EMBL/GenBank/DDBJ whole genome shotgun (WGS) entry which is preliminary data.</text>
</comment>
<accession>A0A9N7R166</accession>
<dbReference type="InterPro" id="IPR025610">
    <property type="entry name" value="MYC/MYB_N"/>
</dbReference>
<gene>
    <name evidence="7" type="ORF">SHERM_00866</name>
</gene>
<keyword evidence="3" id="KW-0804">Transcription</keyword>
<evidence type="ECO:0000256" key="5">
    <source>
        <dbReference type="SAM" id="Coils"/>
    </source>
</evidence>
<evidence type="ECO:0000259" key="6">
    <source>
        <dbReference type="PROSITE" id="PS50888"/>
    </source>
</evidence>
<dbReference type="InterPro" id="IPR051358">
    <property type="entry name" value="TF_AMS/ICE1/BHLH6-like"/>
</dbReference>
<dbReference type="InterPro" id="IPR054502">
    <property type="entry name" value="bHLH-TF_ACT-like_plant"/>
</dbReference>
<keyword evidence="2" id="KW-0805">Transcription regulation</keyword>
<keyword evidence="4" id="KW-0539">Nucleus</keyword>
<sequence>MAALETAMELLRPLVNTKPWDYCVIWKLGDDPSRFIEWGACCCGHVNEPEDDIELEARWGGECRDKLIKHPIRAKACQRLARLPSAFSLYSGVHGDVVISKQTRWSVHSNLSASDDEPNGTQVLIPVACGLIELFSTEHVPKDQKIIDYVSSRFRAPLKQENTNQKTHFSFNLKEELFNSLPKDYLQNWLPPLHYTNFPPQLPQPSNYSSFEGSPTCSSLSNEHQLVKVGPAHKLPDMVHEKATNEYVDSPRSNLRLKRKKCMTVGKENDCVEITHKGEKGVYKSKNLMTERNRRKRIKDGMFALRALVPKISKMDRVSTLGDAAEYIKELQETIDGYQDELQAMEENECKNSIAKPNPTKSIKECSEKKAAIEARVEVNQLGNKEFLVKVVSMQKRGGFSRLIEALDSLGLWITDANVATFNGAVLNVLKVEAGRMEVEPSTLKYSLYQLVS</sequence>
<name>A0A9N7R166_STRHE</name>
<comment type="subcellular location">
    <subcellularLocation>
        <location evidence="1">Nucleus</location>
    </subcellularLocation>
</comment>
<dbReference type="AlphaFoldDB" id="A0A9N7R166"/>